<dbReference type="InterPro" id="IPR006664">
    <property type="entry name" value="OMP_bac"/>
</dbReference>
<dbReference type="Gene3D" id="3.30.1330.60">
    <property type="entry name" value="OmpA-like domain"/>
    <property type="match status" value="1"/>
</dbReference>
<evidence type="ECO:0000256" key="2">
    <source>
        <dbReference type="ARBA" id="ARBA00023136"/>
    </source>
</evidence>
<evidence type="ECO:0000313" key="8">
    <source>
        <dbReference type="Proteomes" id="UP000199053"/>
    </source>
</evidence>
<reference evidence="8" key="1">
    <citation type="submission" date="2016-10" db="EMBL/GenBank/DDBJ databases">
        <authorList>
            <person name="Varghese N."/>
            <person name="Submissions S."/>
        </authorList>
    </citation>
    <scope>NUCLEOTIDE SEQUENCE [LARGE SCALE GENOMIC DNA]</scope>
    <source>
        <strain evidence="8">DSM 16995</strain>
    </source>
</reference>
<keyword evidence="5" id="KW-0732">Signal</keyword>
<protein>
    <submittedName>
        <fullName evidence="7">OmpA family protein</fullName>
    </submittedName>
</protein>
<dbReference type="PROSITE" id="PS51123">
    <property type="entry name" value="OMPA_2"/>
    <property type="match status" value="1"/>
</dbReference>
<dbReference type="PRINTS" id="PR01021">
    <property type="entry name" value="OMPADOMAIN"/>
</dbReference>
<comment type="subcellular location">
    <subcellularLocation>
        <location evidence="1">Cell outer membrane</location>
    </subcellularLocation>
</comment>
<dbReference type="STRING" id="246191.SAMN05660337_0444"/>
<dbReference type="InterPro" id="IPR050330">
    <property type="entry name" value="Bact_OuterMem_StrucFunc"/>
</dbReference>
<dbReference type="SUPFAM" id="SSF103088">
    <property type="entry name" value="OmpA-like"/>
    <property type="match status" value="1"/>
</dbReference>
<evidence type="ECO:0000256" key="4">
    <source>
        <dbReference type="PROSITE-ProRule" id="PRU00473"/>
    </source>
</evidence>
<sequence>MKTALSSFFCLLILLTGSALHAQGDGFASNSDQILEMLLGPGDSAGDIYGLTANSGMIGRANLKIEFDVNSAKIKKDALPIANALGAAMISPRGSLMSVLLKGHTDSDGDKKYNRKLSLKRAEAVRLYLVEKFKINPARISVKGVGEDEPLISNDTKEGKALNRRVEVVNTTGTKNVKMPDPKQGTKVDW</sequence>
<dbReference type="RefSeq" id="WP_092157807.1">
    <property type="nucleotide sequence ID" value="NZ_FNGA01000001.1"/>
</dbReference>
<keyword evidence="2 4" id="KW-0472">Membrane</keyword>
<feature type="chain" id="PRO_5011684187" evidence="5">
    <location>
        <begin position="23"/>
        <end position="190"/>
    </location>
</feature>
<keyword evidence="8" id="KW-1185">Reference proteome</keyword>
<dbReference type="CDD" id="cd07185">
    <property type="entry name" value="OmpA_C-like"/>
    <property type="match status" value="1"/>
</dbReference>
<evidence type="ECO:0000259" key="6">
    <source>
        <dbReference type="PROSITE" id="PS51123"/>
    </source>
</evidence>
<dbReference type="PANTHER" id="PTHR30329:SF21">
    <property type="entry name" value="LIPOPROTEIN YIAD-RELATED"/>
    <property type="match status" value="1"/>
</dbReference>
<evidence type="ECO:0000313" key="7">
    <source>
        <dbReference type="EMBL" id="SDK43659.1"/>
    </source>
</evidence>
<proteinExistence type="predicted"/>
<dbReference type="Proteomes" id="UP000199053">
    <property type="component" value="Unassembled WGS sequence"/>
</dbReference>
<dbReference type="InterPro" id="IPR036737">
    <property type="entry name" value="OmpA-like_sf"/>
</dbReference>
<dbReference type="InterPro" id="IPR006665">
    <property type="entry name" value="OmpA-like"/>
</dbReference>
<dbReference type="GO" id="GO:0009279">
    <property type="term" value="C:cell outer membrane"/>
    <property type="evidence" value="ECO:0007669"/>
    <property type="project" value="UniProtKB-SubCell"/>
</dbReference>
<evidence type="ECO:0000256" key="1">
    <source>
        <dbReference type="ARBA" id="ARBA00004442"/>
    </source>
</evidence>
<dbReference type="EMBL" id="FNGA01000001">
    <property type="protein sequence ID" value="SDK43659.1"/>
    <property type="molecule type" value="Genomic_DNA"/>
</dbReference>
<organism evidence="7 8">
    <name type="scientific">Maridesulfovibrio ferrireducens</name>
    <dbReference type="NCBI Taxonomy" id="246191"/>
    <lineage>
        <taxon>Bacteria</taxon>
        <taxon>Pseudomonadati</taxon>
        <taxon>Thermodesulfobacteriota</taxon>
        <taxon>Desulfovibrionia</taxon>
        <taxon>Desulfovibrionales</taxon>
        <taxon>Desulfovibrionaceae</taxon>
        <taxon>Maridesulfovibrio</taxon>
    </lineage>
</organism>
<evidence type="ECO:0000256" key="3">
    <source>
        <dbReference type="ARBA" id="ARBA00023237"/>
    </source>
</evidence>
<name>A0A1G9BW40_9BACT</name>
<evidence type="ECO:0000256" key="5">
    <source>
        <dbReference type="SAM" id="SignalP"/>
    </source>
</evidence>
<accession>A0A1G9BW40</accession>
<feature type="signal peptide" evidence="5">
    <location>
        <begin position="1"/>
        <end position="22"/>
    </location>
</feature>
<dbReference type="OrthoDB" id="9805566at2"/>
<dbReference type="AlphaFoldDB" id="A0A1G9BW40"/>
<dbReference type="Pfam" id="PF00691">
    <property type="entry name" value="OmpA"/>
    <property type="match status" value="1"/>
</dbReference>
<dbReference type="PANTHER" id="PTHR30329">
    <property type="entry name" value="STATOR ELEMENT OF FLAGELLAR MOTOR COMPLEX"/>
    <property type="match status" value="1"/>
</dbReference>
<feature type="domain" description="OmpA-like" evidence="6">
    <location>
        <begin position="54"/>
        <end position="174"/>
    </location>
</feature>
<keyword evidence="3" id="KW-0998">Cell outer membrane</keyword>
<gene>
    <name evidence="7" type="ORF">SAMN05660337_0444</name>
</gene>